<dbReference type="GO" id="GO:0005794">
    <property type="term" value="C:Golgi apparatus"/>
    <property type="evidence" value="ECO:0007669"/>
    <property type="project" value="TreeGrafter"/>
</dbReference>
<dbReference type="InterPro" id="IPR001173">
    <property type="entry name" value="Glyco_trans_2-like"/>
</dbReference>
<dbReference type="InterPro" id="IPR029044">
    <property type="entry name" value="Nucleotide-diphossugar_trans"/>
</dbReference>
<dbReference type="SUPFAM" id="SSF53448">
    <property type="entry name" value="Nucleotide-diphospho-sugar transferases"/>
    <property type="match status" value="1"/>
</dbReference>
<dbReference type="EMBL" id="CAJHNH020000429">
    <property type="protein sequence ID" value="CAG5117616.1"/>
    <property type="molecule type" value="Genomic_DNA"/>
</dbReference>
<gene>
    <name evidence="3" type="ORF">CUNI_LOCUS3174</name>
</gene>
<dbReference type="AlphaFoldDB" id="A0A8S3YTE6"/>
<accession>A0A8S3YTE6</accession>
<proteinExistence type="predicted"/>
<feature type="non-terminal residue" evidence="3">
    <location>
        <position position="1"/>
    </location>
</feature>
<dbReference type="PANTHER" id="PTHR11675:SF126">
    <property type="entry name" value="RICIN B LECTIN DOMAIN-CONTAINING PROTEIN"/>
    <property type="match status" value="1"/>
</dbReference>
<dbReference type="PANTHER" id="PTHR11675">
    <property type="entry name" value="N-ACETYLGALACTOSAMINYLTRANSFERASE"/>
    <property type="match status" value="1"/>
</dbReference>
<dbReference type="Proteomes" id="UP000678393">
    <property type="component" value="Unassembled WGS sequence"/>
</dbReference>
<name>A0A8S3YTE6_9EUPU</name>
<sequence>YGGAGVFINRSLLTEREKVIYDNGLRTYSANQLASEKTPLRRNIDFHMPECKNLTYDTAKLPKAGIVIIFTDEMWSSLMRTVFSILDAGPEELISEIILVDDASQKDHLGQPLDDYIRIFNGKVKVVRLPERKGLIAARLVGFEHVTGEAVVYLDAHMEVNKGWLEPLLHRIKQDETVIAIPHIDVLDWDTFK</sequence>
<dbReference type="Gene3D" id="3.90.550.10">
    <property type="entry name" value="Spore Coat Polysaccharide Biosynthesis Protein SpsA, Chain A"/>
    <property type="match status" value="1"/>
</dbReference>
<keyword evidence="4" id="KW-1185">Reference proteome</keyword>
<feature type="domain" description="Glycosyltransferase 2-like" evidence="2">
    <location>
        <begin position="66"/>
        <end position="191"/>
    </location>
</feature>
<dbReference type="GO" id="GO:0004653">
    <property type="term" value="F:polypeptide N-acetylgalactosaminyltransferase activity"/>
    <property type="evidence" value="ECO:0007669"/>
    <property type="project" value="TreeGrafter"/>
</dbReference>
<organism evidence="3 4">
    <name type="scientific">Candidula unifasciata</name>
    <dbReference type="NCBI Taxonomy" id="100452"/>
    <lineage>
        <taxon>Eukaryota</taxon>
        <taxon>Metazoa</taxon>
        <taxon>Spiralia</taxon>
        <taxon>Lophotrochozoa</taxon>
        <taxon>Mollusca</taxon>
        <taxon>Gastropoda</taxon>
        <taxon>Heterobranchia</taxon>
        <taxon>Euthyneura</taxon>
        <taxon>Panpulmonata</taxon>
        <taxon>Eupulmonata</taxon>
        <taxon>Stylommatophora</taxon>
        <taxon>Helicina</taxon>
        <taxon>Helicoidea</taxon>
        <taxon>Geomitridae</taxon>
        <taxon>Candidula</taxon>
    </lineage>
</organism>
<dbReference type="GO" id="GO:0006493">
    <property type="term" value="P:protein O-linked glycosylation"/>
    <property type="evidence" value="ECO:0007669"/>
    <property type="project" value="TreeGrafter"/>
</dbReference>
<evidence type="ECO:0000313" key="4">
    <source>
        <dbReference type="Proteomes" id="UP000678393"/>
    </source>
</evidence>
<protein>
    <recommendedName>
        <fullName evidence="2">Glycosyltransferase 2-like domain-containing protein</fullName>
    </recommendedName>
</protein>
<comment type="caution">
    <text evidence="3">The sequence shown here is derived from an EMBL/GenBank/DDBJ whole genome shotgun (WGS) entry which is preliminary data.</text>
</comment>
<dbReference type="Pfam" id="PF00535">
    <property type="entry name" value="Glycos_transf_2"/>
    <property type="match status" value="1"/>
</dbReference>
<reference evidence="3" key="1">
    <citation type="submission" date="2021-04" db="EMBL/GenBank/DDBJ databases">
        <authorList>
            <consortium name="Molecular Ecology Group"/>
        </authorList>
    </citation>
    <scope>NUCLEOTIDE SEQUENCE</scope>
</reference>
<dbReference type="OrthoDB" id="6152695at2759"/>
<evidence type="ECO:0000256" key="1">
    <source>
        <dbReference type="ARBA" id="ARBA00023157"/>
    </source>
</evidence>
<evidence type="ECO:0000259" key="2">
    <source>
        <dbReference type="Pfam" id="PF00535"/>
    </source>
</evidence>
<evidence type="ECO:0000313" key="3">
    <source>
        <dbReference type="EMBL" id="CAG5117616.1"/>
    </source>
</evidence>
<keyword evidence="1" id="KW-1015">Disulfide bond</keyword>
<feature type="non-terminal residue" evidence="3">
    <location>
        <position position="193"/>
    </location>
</feature>